<dbReference type="Proteomes" id="UP001385848">
    <property type="component" value="Unassembled WGS sequence"/>
</dbReference>
<evidence type="ECO:0000313" key="2">
    <source>
        <dbReference type="EMBL" id="MEL0565873.1"/>
    </source>
</evidence>
<proteinExistence type="predicted"/>
<dbReference type="RefSeq" id="WP_006585125.1">
    <property type="nucleotide sequence ID" value="NZ_CATOUV010000001.1"/>
</dbReference>
<dbReference type="PANTHER" id="PTHR33221:SF15">
    <property type="entry name" value="HTH-TYPE TRANSCRIPTIONAL REGULATOR YWGB-RELATED"/>
    <property type="match status" value="1"/>
</dbReference>
<dbReference type="SUPFAM" id="SSF46785">
    <property type="entry name" value="Winged helix' DNA-binding domain"/>
    <property type="match status" value="1"/>
</dbReference>
<dbReference type="GO" id="GO:0005829">
    <property type="term" value="C:cytosol"/>
    <property type="evidence" value="ECO:0007669"/>
    <property type="project" value="TreeGrafter"/>
</dbReference>
<protein>
    <submittedName>
        <fullName evidence="1">Rrf2 family transcriptional regulator</fullName>
    </submittedName>
</protein>
<dbReference type="Gene3D" id="1.10.10.10">
    <property type="entry name" value="Winged helix-like DNA-binding domain superfamily/Winged helix DNA-binding domain"/>
    <property type="match status" value="1"/>
</dbReference>
<evidence type="ECO:0000313" key="4">
    <source>
        <dbReference type="Proteomes" id="UP001385848"/>
    </source>
</evidence>
<dbReference type="InterPro" id="IPR000944">
    <property type="entry name" value="Tscrpt_reg_Rrf2"/>
</dbReference>
<dbReference type="Proteomes" id="UP000327236">
    <property type="component" value="Unassembled WGS sequence"/>
</dbReference>
<dbReference type="PROSITE" id="PS51197">
    <property type="entry name" value="HTH_RRF2_2"/>
    <property type="match status" value="1"/>
</dbReference>
<gene>
    <name evidence="2" type="ORF">AAC431_08105</name>
    <name evidence="1" type="ORF">F6H94_06975</name>
</gene>
<dbReference type="InterPro" id="IPR036390">
    <property type="entry name" value="WH_DNA-bd_sf"/>
</dbReference>
<name>A0A5N1I8C3_LACJE</name>
<evidence type="ECO:0000313" key="1">
    <source>
        <dbReference type="EMBL" id="KAA9321144.1"/>
    </source>
</evidence>
<reference evidence="2 4" key="2">
    <citation type="submission" date="2024-04" db="EMBL/GenBank/DDBJ databases">
        <title>Three lactobacilli isolated from voided urine samples from females with type 2 diabetes.</title>
        <authorList>
            <person name="Kula A."/>
            <person name="Stegman N."/>
            <person name="Putonti C."/>
        </authorList>
    </citation>
    <scope>NUCLEOTIDE SEQUENCE [LARGE SCALE GENOMIC DNA]</scope>
    <source>
        <strain evidence="2 4">1855</strain>
    </source>
</reference>
<dbReference type="OrthoDB" id="213028at2"/>
<organism evidence="1 3">
    <name type="scientific">Lactobacillus jensenii</name>
    <dbReference type="NCBI Taxonomy" id="109790"/>
    <lineage>
        <taxon>Bacteria</taxon>
        <taxon>Bacillati</taxon>
        <taxon>Bacillota</taxon>
        <taxon>Bacilli</taxon>
        <taxon>Lactobacillales</taxon>
        <taxon>Lactobacillaceae</taxon>
        <taxon>Lactobacillus</taxon>
    </lineage>
</organism>
<keyword evidence="4" id="KW-1185">Reference proteome</keyword>
<accession>A0A5N1I8C3</accession>
<comment type="caution">
    <text evidence="1">The sequence shown here is derived from an EMBL/GenBank/DDBJ whole genome shotgun (WGS) entry which is preliminary data.</text>
</comment>
<dbReference type="AlphaFoldDB" id="A0A5N1I8C3"/>
<dbReference type="InterPro" id="IPR036388">
    <property type="entry name" value="WH-like_DNA-bd_sf"/>
</dbReference>
<dbReference type="PANTHER" id="PTHR33221">
    <property type="entry name" value="WINGED HELIX-TURN-HELIX TRANSCRIPTIONAL REGULATOR, RRF2 FAMILY"/>
    <property type="match status" value="1"/>
</dbReference>
<evidence type="ECO:0000313" key="3">
    <source>
        <dbReference type="Proteomes" id="UP000327236"/>
    </source>
</evidence>
<reference evidence="1 3" key="1">
    <citation type="submission" date="2019-09" db="EMBL/GenBank/DDBJ databases">
        <title>Draft genome sequence assemblies of isolates from the urinary tract.</title>
        <authorList>
            <person name="Mores C.R."/>
            <person name="Putonti C."/>
            <person name="Wolfe A.J."/>
        </authorList>
    </citation>
    <scope>NUCLEOTIDE SEQUENCE [LARGE SCALE GENOMIC DNA]</scope>
    <source>
        <strain evidence="1 3">UMB246</strain>
    </source>
</reference>
<sequence>MKYSYKFSDAIHLLSYLEIFKNEDLSSRAIAASIESNPSIIRQLMSDLRSAVLIETRQGKASARLIRKPSDITLFDIYMAIDIDHELLHVDPKTNLNCSVGRNVQTSLVGFYEEIQNSAFEQMKKITLQDVISDLLARDTSIN</sequence>
<dbReference type="EMBL" id="JBBVUL010000020">
    <property type="protein sequence ID" value="MEL0565873.1"/>
    <property type="molecule type" value="Genomic_DNA"/>
</dbReference>
<dbReference type="GO" id="GO:0003700">
    <property type="term" value="F:DNA-binding transcription factor activity"/>
    <property type="evidence" value="ECO:0007669"/>
    <property type="project" value="TreeGrafter"/>
</dbReference>
<dbReference type="Pfam" id="PF02082">
    <property type="entry name" value="Rrf2"/>
    <property type="match status" value="1"/>
</dbReference>
<dbReference type="EMBL" id="VYWW01000033">
    <property type="protein sequence ID" value="KAA9321144.1"/>
    <property type="molecule type" value="Genomic_DNA"/>
</dbReference>